<dbReference type="SUPFAM" id="SSF55469">
    <property type="entry name" value="FMN-dependent nitroreductase-like"/>
    <property type="match status" value="1"/>
</dbReference>
<dbReference type="PANTHER" id="PTHR43673:SF2">
    <property type="entry name" value="NITROREDUCTASE"/>
    <property type="match status" value="1"/>
</dbReference>
<dbReference type="InterPro" id="IPR000415">
    <property type="entry name" value="Nitroreductase-like"/>
</dbReference>
<accession>A0A1H0LAD3</accession>
<dbReference type="EMBL" id="FNJI01000004">
    <property type="protein sequence ID" value="SDO65085.1"/>
    <property type="molecule type" value="Genomic_DNA"/>
</dbReference>
<evidence type="ECO:0000256" key="4">
    <source>
        <dbReference type="ARBA" id="ARBA00022643"/>
    </source>
</evidence>
<organism evidence="7 8">
    <name type="scientific">Desulforhopalus singaporensis</name>
    <dbReference type="NCBI Taxonomy" id="91360"/>
    <lineage>
        <taxon>Bacteria</taxon>
        <taxon>Pseudomonadati</taxon>
        <taxon>Thermodesulfobacteriota</taxon>
        <taxon>Desulfobulbia</taxon>
        <taxon>Desulfobulbales</taxon>
        <taxon>Desulfocapsaceae</taxon>
        <taxon>Desulforhopalus</taxon>
    </lineage>
</organism>
<evidence type="ECO:0000256" key="2">
    <source>
        <dbReference type="ARBA" id="ARBA00007118"/>
    </source>
</evidence>
<keyword evidence="4" id="KW-0288">FMN</keyword>
<evidence type="ECO:0000256" key="3">
    <source>
        <dbReference type="ARBA" id="ARBA00022630"/>
    </source>
</evidence>
<proteinExistence type="inferred from homology"/>
<evidence type="ECO:0000256" key="1">
    <source>
        <dbReference type="ARBA" id="ARBA00001917"/>
    </source>
</evidence>
<evidence type="ECO:0000256" key="5">
    <source>
        <dbReference type="ARBA" id="ARBA00023002"/>
    </source>
</evidence>
<reference evidence="7 8" key="1">
    <citation type="submission" date="2016-10" db="EMBL/GenBank/DDBJ databases">
        <authorList>
            <person name="de Groot N.N."/>
        </authorList>
    </citation>
    <scope>NUCLEOTIDE SEQUENCE [LARGE SCALE GENOMIC DNA]</scope>
    <source>
        <strain evidence="7 8">DSM 12130</strain>
    </source>
</reference>
<keyword evidence="3" id="KW-0285">Flavoprotein</keyword>
<protein>
    <submittedName>
        <fullName evidence="7">Nitroreductase</fullName>
    </submittedName>
</protein>
<dbReference type="CDD" id="cd02136">
    <property type="entry name" value="PnbA_NfnB-like"/>
    <property type="match status" value="1"/>
</dbReference>
<feature type="domain" description="Nitroreductase" evidence="6">
    <location>
        <begin position="75"/>
        <end position="263"/>
    </location>
</feature>
<dbReference type="Pfam" id="PF00881">
    <property type="entry name" value="Nitroreductase"/>
    <property type="match status" value="1"/>
</dbReference>
<comment type="similarity">
    <text evidence="2">Belongs to the nitroreductase family.</text>
</comment>
<evidence type="ECO:0000259" key="6">
    <source>
        <dbReference type="Pfam" id="PF00881"/>
    </source>
</evidence>
<name>A0A1H0LAD3_9BACT</name>
<dbReference type="PANTHER" id="PTHR43673">
    <property type="entry name" value="NAD(P)H NITROREDUCTASE YDGI-RELATED"/>
    <property type="match status" value="1"/>
</dbReference>
<dbReference type="Proteomes" id="UP000199073">
    <property type="component" value="Unassembled WGS sequence"/>
</dbReference>
<gene>
    <name evidence="7" type="ORF">SAMN05660330_00722</name>
</gene>
<keyword evidence="5" id="KW-0560">Oxidoreductase</keyword>
<dbReference type="AlphaFoldDB" id="A0A1H0LAD3"/>
<dbReference type="Gene3D" id="3.40.109.10">
    <property type="entry name" value="NADH Oxidase"/>
    <property type="match status" value="1"/>
</dbReference>
<dbReference type="InterPro" id="IPR029479">
    <property type="entry name" value="Nitroreductase"/>
</dbReference>
<dbReference type="GO" id="GO:0016491">
    <property type="term" value="F:oxidoreductase activity"/>
    <property type="evidence" value="ECO:0007669"/>
    <property type="project" value="UniProtKB-KW"/>
</dbReference>
<evidence type="ECO:0000313" key="8">
    <source>
        <dbReference type="Proteomes" id="UP000199073"/>
    </source>
</evidence>
<sequence>MNYTVNKVELLSEFKKCPICGYQDGFHTMLRRENGRRKNFFICPSCHEVFDPGEDSLSHQAPVAGQGISVGEALMRRKSTRAFLKKEVEREKIINILNAARHAPSGTNAQPWHVAVVSGKLKKSMTQEMQQQFEQKGAGEMDYNYYPNDWKEPYRKRRVECGAALYSALNIERRDRAGRLRQWQANYRAFDAPVILFFFIDPIMEKGSFLDYGMFIQSVMLAAVEQGLATCAQAALGQYPELVKKTLGYPQETILICGMALGYEDPGAPVNNYRTTRIEVEKFTTFLE</sequence>
<comment type="cofactor">
    <cofactor evidence="1">
        <name>FMN</name>
        <dbReference type="ChEBI" id="CHEBI:58210"/>
    </cofactor>
</comment>
<evidence type="ECO:0000313" key="7">
    <source>
        <dbReference type="EMBL" id="SDO65085.1"/>
    </source>
</evidence>
<keyword evidence="8" id="KW-1185">Reference proteome</keyword>
<dbReference type="STRING" id="91360.SAMN05660330_00722"/>